<reference evidence="3" key="2">
    <citation type="submission" date="2020-09" db="EMBL/GenBank/DDBJ databases">
        <authorList>
            <person name="Sun Q."/>
            <person name="Ohkuma M."/>
        </authorList>
    </citation>
    <scope>NUCLEOTIDE SEQUENCE</scope>
    <source>
        <strain evidence="3">JCM 13064</strain>
    </source>
</reference>
<dbReference type="EMBL" id="BMNT01000055">
    <property type="protein sequence ID" value="GGL16730.1"/>
    <property type="molecule type" value="Genomic_DNA"/>
</dbReference>
<dbReference type="AlphaFoldDB" id="A0A917RPS4"/>
<dbReference type="Proteomes" id="UP000645217">
    <property type="component" value="Unassembled WGS sequence"/>
</dbReference>
<organism evidence="3 4">
    <name type="scientific">Sphaerisporangium melleum</name>
    <dbReference type="NCBI Taxonomy" id="321316"/>
    <lineage>
        <taxon>Bacteria</taxon>
        <taxon>Bacillati</taxon>
        <taxon>Actinomycetota</taxon>
        <taxon>Actinomycetes</taxon>
        <taxon>Streptosporangiales</taxon>
        <taxon>Streptosporangiaceae</taxon>
        <taxon>Sphaerisporangium</taxon>
    </lineage>
</organism>
<gene>
    <name evidence="3" type="ORF">GCM10007964_68410</name>
</gene>
<dbReference type="CDD" id="cd00161">
    <property type="entry name" value="beta-trefoil_Ricin-like"/>
    <property type="match status" value="1"/>
</dbReference>
<proteinExistence type="predicted"/>
<reference evidence="3" key="1">
    <citation type="journal article" date="2014" name="Int. J. Syst. Evol. Microbiol.">
        <title>Complete genome sequence of Corynebacterium casei LMG S-19264T (=DSM 44701T), isolated from a smear-ripened cheese.</title>
        <authorList>
            <consortium name="US DOE Joint Genome Institute (JGI-PGF)"/>
            <person name="Walter F."/>
            <person name="Albersmeier A."/>
            <person name="Kalinowski J."/>
            <person name="Ruckert C."/>
        </authorList>
    </citation>
    <scope>NUCLEOTIDE SEQUENCE</scope>
    <source>
        <strain evidence="3">JCM 13064</strain>
    </source>
</reference>
<dbReference type="InterPro" id="IPR000772">
    <property type="entry name" value="Ricin_B_lectin"/>
</dbReference>
<evidence type="ECO:0000313" key="3">
    <source>
        <dbReference type="EMBL" id="GGL16730.1"/>
    </source>
</evidence>
<accession>A0A917RPS4</accession>
<evidence type="ECO:0000259" key="2">
    <source>
        <dbReference type="Pfam" id="PF14200"/>
    </source>
</evidence>
<evidence type="ECO:0000256" key="1">
    <source>
        <dbReference type="SAM" id="SignalP"/>
    </source>
</evidence>
<evidence type="ECO:0000313" key="4">
    <source>
        <dbReference type="Proteomes" id="UP000645217"/>
    </source>
</evidence>
<keyword evidence="4" id="KW-1185">Reference proteome</keyword>
<name>A0A917RPS4_9ACTN</name>
<dbReference type="SUPFAM" id="SSF50370">
    <property type="entry name" value="Ricin B-like lectins"/>
    <property type="match status" value="1"/>
</dbReference>
<feature type="domain" description="Ricin B lectin" evidence="2">
    <location>
        <begin position="25"/>
        <end position="79"/>
    </location>
</feature>
<feature type="signal peptide" evidence="1">
    <location>
        <begin position="1"/>
        <end position="20"/>
    </location>
</feature>
<dbReference type="Pfam" id="PF14200">
    <property type="entry name" value="RicinB_lectin_2"/>
    <property type="match status" value="1"/>
</dbReference>
<comment type="caution">
    <text evidence="3">The sequence shown here is derived from an EMBL/GenBank/DDBJ whole genome shotgun (WGS) entry which is preliminary data.</text>
</comment>
<keyword evidence="1" id="KW-0732">Signal</keyword>
<sequence>MLLAITGALFAALPATTASADGVTYWKNRATQRFLEVWFSQTSEGANIGTWAWNGGPNQQWWESPSNSGYNHYTNMNSGRKIYAAQQCWRGLYQTSSSYNNSDFRTVFVQGRWQLINRKGCDGDLYHDVVSQSHDSPSVFEVYLYHSGIPAYDKGCKLTEGTQIISDYCNWDVFVNG</sequence>
<dbReference type="InterPro" id="IPR035992">
    <property type="entry name" value="Ricin_B-like_lectins"/>
</dbReference>
<protein>
    <recommendedName>
        <fullName evidence="2">Ricin B lectin domain-containing protein</fullName>
    </recommendedName>
</protein>
<dbReference type="Gene3D" id="2.80.10.50">
    <property type="match status" value="1"/>
</dbReference>
<feature type="chain" id="PRO_5037916261" description="Ricin B lectin domain-containing protein" evidence="1">
    <location>
        <begin position="21"/>
        <end position="177"/>
    </location>
</feature>